<keyword evidence="3" id="KW-1185">Reference proteome</keyword>
<sequence length="158" mass="18092">MGRKPLLTDAERVSIVKYLAAKKTTLEIARLLGRDHRTVKNYTNNPDKKYTRPTGKYKTSTTTREATRLKRALSTNPLGTSKQVFEAAGIEIKSRSTRCRVLKTIGKNRKASPRPKLTSDHKQRRLDWAMNNMKMEFSKVIWTDESRVSLDGPDGWAR</sequence>
<evidence type="ECO:0000313" key="2">
    <source>
        <dbReference type="EMBL" id="KAF4646847.1"/>
    </source>
</evidence>
<evidence type="ECO:0000313" key="3">
    <source>
        <dbReference type="Proteomes" id="UP000591131"/>
    </source>
</evidence>
<reference evidence="2 3" key="1">
    <citation type="submission" date="2020-04" db="EMBL/GenBank/DDBJ databases">
        <title>Perkinsus chesapeaki whole genome sequence.</title>
        <authorList>
            <person name="Bogema D.R."/>
        </authorList>
    </citation>
    <scope>NUCLEOTIDE SEQUENCE [LARGE SCALE GENOMIC DNA]</scope>
    <source>
        <strain evidence="2">ATCC PRA-425</strain>
    </source>
</reference>
<name>A0A7J6KI95_PERCH</name>
<dbReference type="Gene3D" id="1.10.10.60">
    <property type="entry name" value="Homeodomain-like"/>
    <property type="match status" value="1"/>
</dbReference>
<organism evidence="2 3">
    <name type="scientific">Perkinsus chesapeaki</name>
    <name type="common">Clam parasite</name>
    <name type="synonym">Perkinsus andrewsi</name>
    <dbReference type="NCBI Taxonomy" id="330153"/>
    <lineage>
        <taxon>Eukaryota</taxon>
        <taxon>Sar</taxon>
        <taxon>Alveolata</taxon>
        <taxon>Perkinsozoa</taxon>
        <taxon>Perkinsea</taxon>
        <taxon>Perkinsida</taxon>
        <taxon>Perkinsidae</taxon>
        <taxon>Perkinsus</taxon>
    </lineage>
</organism>
<evidence type="ECO:0008006" key="4">
    <source>
        <dbReference type="Google" id="ProtNLM"/>
    </source>
</evidence>
<dbReference type="AlphaFoldDB" id="A0A7J6KI95"/>
<dbReference type="Proteomes" id="UP000591131">
    <property type="component" value="Unassembled WGS sequence"/>
</dbReference>
<dbReference type="Gene3D" id="3.30.420.10">
    <property type="entry name" value="Ribonuclease H-like superfamily/Ribonuclease H"/>
    <property type="match status" value="1"/>
</dbReference>
<proteinExistence type="predicted"/>
<dbReference type="SUPFAM" id="SSF46894">
    <property type="entry name" value="C-terminal effector domain of the bipartite response regulators"/>
    <property type="match status" value="1"/>
</dbReference>
<dbReference type="OrthoDB" id="5857894at2759"/>
<dbReference type="InterPro" id="IPR016032">
    <property type="entry name" value="Sig_transdc_resp-reg_C-effctor"/>
</dbReference>
<gene>
    <name evidence="2" type="ORF">FOL47_005548</name>
</gene>
<dbReference type="GO" id="GO:0003677">
    <property type="term" value="F:DNA binding"/>
    <property type="evidence" value="ECO:0007669"/>
    <property type="project" value="InterPro"/>
</dbReference>
<feature type="non-terminal residue" evidence="2">
    <location>
        <position position="158"/>
    </location>
</feature>
<feature type="region of interest" description="Disordered" evidence="1">
    <location>
        <begin position="39"/>
        <end position="66"/>
    </location>
</feature>
<accession>A0A7J6KI95</accession>
<protein>
    <recommendedName>
        <fullName evidence="4">Transposase Tc1-like domain-containing protein</fullName>
    </recommendedName>
</protein>
<dbReference type="InterPro" id="IPR036397">
    <property type="entry name" value="RNaseH_sf"/>
</dbReference>
<dbReference type="EMBL" id="JAAPAO010003058">
    <property type="protein sequence ID" value="KAF4646847.1"/>
    <property type="molecule type" value="Genomic_DNA"/>
</dbReference>
<comment type="caution">
    <text evidence="2">The sequence shown here is derived from an EMBL/GenBank/DDBJ whole genome shotgun (WGS) entry which is preliminary data.</text>
</comment>
<evidence type="ECO:0000256" key="1">
    <source>
        <dbReference type="SAM" id="MobiDB-lite"/>
    </source>
</evidence>
<dbReference type="GO" id="GO:0006355">
    <property type="term" value="P:regulation of DNA-templated transcription"/>
    <property type="evidence" value="ECO:0007669"/>
    <property type="project" value="InterPro"/>
</dbReference>